<reference evidence="2 3" key="1">
    <citation type="submission" date="2017-03" db="EMBL/GenBank/DDBJ databases">
        <title>Complete genome sequence of Blastomonas fulva degrading microcsystin LR.</title>
        <authorList>
            <person name="Lee H.-g."/>
            <person name="Jin L."/>
            <person name="oh H.-M."/>
        </authorList>
    </citation>
    <scope>NUCLEOTIDE SEQUENCE [LARGE SCALE GENOMIC DNA]</scope>
    <source>
        <strain evidence="2 3">T2</strain>
    </source>
</reference>
<evidence type="ECO:0000259" key="1">
    <source>
        <dbReference type="PROSITE" id="PS50222"/>
    </source>
</evidence>
<dbReference type="InterPro" id="IPR022061">
    <property type="entry name" value="DUF3617"/>
</dbReference>
<sequence>MRSRVHQPVFGDEMMKVLQTVSILALPLVALAACSGGGADKDGDGKISKEEVVAEAEAIKFSAGEWENKVEIVDVKFDESKLPPEAKGMTGAIVKQMVGQVQTTKNCLTKEEAEKPGADFLAGAENDECTYKKFDLSGGKIDADIACKGKEAGQQGDIKLTGTYTATSYDMQMAMVMASPQSGSMTIKAKNSAKRIGECKG</sequence>
<dbReference type="InterPro" id="IPR002048">
    <property type="entry name" value="EF_hand_dom"/>
</dbReference>
<evidence type="ECO:0000313" key="2">
    <source>
        <dbReference type="EMBL" id="ASR51525.1"/>
    </source>
</evidence>
<accession>A0ABM6M6G0</accession>
<proteinExistence type="predicted"/>
<gene>
    <name evidence="2" type="ORF">B5J99_08635</name>
</gene>
<feature type="domain" description="EF-hand" evidence="1">
    <location>
        <begin position="40"/>
        <end position="62"/>
    </location>
</feature>
<dbReference type="InterPro" id="IPR018247">
    <property type="entry name" value="EF_Hand_1_Ca_BS"/>
</dbReference>
<dbReference type="EMBL" id="CP020083">
    <property type="protein sequence ID" value="ASR51525.1"/>
    <property type="molecule type" value="Genomic_DNA"/>
</dbReference>
<name>A0ABM6M6G0_9SPHN</name>
<protein>
    <recommendedName>
        <fullName evidence="1">EF-hand domain-containing protein</fullName>
    </recommendedName>
</protein>
<evidence type="ECO:0000313" key="3">
    <source>
        <dbReference type="Proteomes" id="UP000258016"/>
    </source>
</evidence>
<organism evidence="2 3">
    <name type="scientific">Blastomonas fulva</name>
    <dbReference type="NCBI Taxonomy" id="1550728"/>
    <lineage>
        <taxon>Bacteria</taxon>
        <taxon>Pseudomonadati</taxon>
        <taxon>Pseudomonadota</taxon>
        <taxon>Alphaproteobacteria</taxon>
        <taxon>Sphingomonadales</taxon>
        <taxon>Sphingomonadaceae</taxon>
        <taxon>Blastomonas</taxon>
    </lineage>
</organism>
<dbReference type="Proteomes" id="UP000258016">
    <property type="component" value="Chromosome"/>
</dbReference>
<keyword evidence="3" id="KW-1185">Reference proteome</keyword>
<dbReference type="PROSITE" id="PS51257">
    <property type="entry name" value="PROKAR_LIPOPROTEIN"/>
    <property type="match status" value="1"/>
</dbReference>
<dbReference type="PROSITE" id="PS00018">
    <property type="entry name" value="EF_HAND_1"/>
    <property type="match status" value="1"/>
</dbReference>
<dbReference type="PROSITE" id="PS50222">
    <property type="entry name" value="EF_HAND_2"/>
    <property type="match status" value="1"/>
</dbReference>
<dbReference type="Pfam" id="PF12276">
    <property type="entry name" value="DUF3617"/>
    <property type="match status" value="1"/>
</dbReference>